<dbReference type="PANTHER" id="PTHR10445">
    <property type="entry name" value="GENERAL TRANSCRIPTION FACTOR IIF SUBUNIT 2"/>
    <property type="match status" value="1"/>
</dbReference>
<evidence type="ECO:0000256" key="6">
    <source>
        <dbReference type="ARBA" id="ARBA00023242"/>
    </source>
</evidence>
<comment type="subcellular location">
    <subcellularLocation>
        <location evidence="1">Nucleus</location>
    </subcellularLocation>
</comment>
<dbReference type="Pfam" id="PF02270">
    <property type="entry name" value="TFIIF_beta"/>
    <property type="match status" value="1"/>
</dbReference>
<dbReference type="InterPro" id="IPR040504">
    <property type="entry name" value="TFIIF_beta_N"/>
</dbReference>
<dbReference type="Proteomes" id="UP001491310">
    <property type="component" value="Unassembled WGS sequence"/>
</dbReference>
<evidence type="ECO:0000256" key="3">
    <source>
        <dbReference type="ARBA" id="ARBA00023015"/>
    </source>
</evidence>
<dbReference type="InterPro" id="IPR036390">
    <property type="entry name" value="WH_DNA-bd_sf"/>
</dbReference>
<dbReference type="PANTHER" id="PTHR10445:SF0">
    <property type="entry name" value="GENERAL TRANSCRIPTION FACTOR IIF SUBUNIT 2"/>
    <property type="match status" value="1"/>
</dbReference>
<evidence type="ECO:0000313" key="10">
    <source>
        <dbReference type="Proteomes" id="UP001491310"/>
    </source>
</evidence>
<keyword evidence="4" id="KW-0238">DNA-binding</keyword>
<dbReference type="Gene3D" id="1.10.10.10">
    <property type="entry name" value="Winged helix-like DNA-binding domain superfamily/Winged helix DNA-binding domain"/>
    <property type="match status" value="1"/>
</dbReference>
<organism evidence="9 10">
    <name type="scientific">Coccomyxa subellipsoidea</name>
    <dbReference type="NCBI Taxonomy" id="248742"/>
    <lineage>
        <taxon>Eukaryota</taxon>
        <taxon>Viridiplantae</taxon>
        <taxon>Chlorophyta</taxon>
        <taxon>core chlorophytes</taxon>
        <taxon>Trebouxiophyceae</taxon>
        <taxon>Trebouxiophyceae incertae sedis</taxon>
        <taxon>Coccomyxaceae</taxon>
        <taxon>Coccomyxa</taxon>
    </lineage>
</organism>
<feature type="domain" description="TFIIF beta subunit HTH" evidence="7">
    <location>
        <begin position="196"/>
        <end position="260"/>
    </location>
</feature>
<feature type="domain" description="TFIIF beta subunit N-terminal" evidence="8">
    <location>
        <begin position="24"/>
        <end position="113"/>
    </location>
</feature>
<dbReference type="InterPro" id="IPR040450">
    <property type="entry name" value="TFIIF_beta_HTH"/>
</dbReference>
<dbReference type="Pfam" id="PF17683">
    <property type="entry name" value="TFIIF_beta_N"/>
    <property type="match status" value="1"/>
</dbReference>
<evidence type="ECO:0000256" key="5">
    <source>
        <dbReference type="ARBA" id="ARBA00023163"/>
    </source>
</evidence>
<dbReference type="SUPFAM" id="SSF46785">
    <property type="entry name" value="Winged helix' DNA-binding domain"/>
    <property type="match status" value="1"/>
</dbReference>
<dbReference type="InterPro" id="IPR003196">
    <property type="entry name" value="TFIIF_beta"/>
</dbReference>
<comment type="similarity">
    <text evidence="2">Belongs to the TFIIF beta subunit family.</text>
</comment>
<evidence type="ECO:0000259" key="7">
    <source>
        <dbReference type="Pfam" id="PF02270"/>
    </source>
</evidence>
<keyword evidence="3" id="KW-0805">Transcription regulation</keyword>
<comment type="caution">
    <text evidence="9">The sequence shown here is derived from an EMBL/GenBank/DDBJ whole genome shotgun (WGS) entry which is preliminary data.</text>
</comment>
<evidence type="ECO:0000256" key="1">
    <source>
        <dbReference type="ARBA" id="ARBA00004123"/>
    </source>
</evidence>
<dbReference type="InterPro" id="IPR011039">
    <property type="entry name" value="TFIIF_interaction"/>
</dbReference>
<keyword evidence="6" id="KW-0539">Nucleus</keyword>
<dbReference type="InterPro" id="IPR036388">
    <property type="entry name" value="WH-like_DNA-bd_sf"/>
</dbReference>
<protein>
    <recommendedName>
        <fullName evidence="11">Transcription initiation factor IIF subunit beta</fullName>
    </recommendedName>
</protein>
<dbReference type="SUPFAM" id="SSF50916">
    <property type="entry name" value="Rap30/74 interaction domains"/>
    <property type="match status" value="1"/>
</dbReference>
<sequence length="273" mass="30892">MSQSGRDAGEASTSTAHLHVENANRSVWLLKVPNFVAKKWRAECERASKADTEECVELGKVRIAHSSAQAPGISLDLAASGLHNLPQAFDLREQTDNFTPTLVFADLQGRLSAEGRVKRKFDLVMKSSGDLDVLDPAYRQINRDRSAKAAAKTRTMQVLSEAPDTQMRLGAVQRVSFGNKESTRKRFEKGQFERRARMEKDDLENLLFRLFERQSRWNFIQLQKETDQPAVWLKEVLLEVAMLNKRGPNANLWELKKEYRAAGGNHDVHMADA</sequence>
<evidence type="ECO:0000313" key="9">
    <source>
        <dbReference type="EMBL" id="KAK9917198.1"/>
    </source>
</evidence>
<evidence type="ECO:0000256" key="2">
    <source>
        <dbReference type="ARBA" id="ARBA00009543"/>
    </source>
</evidence>
<name>A0ABR2YZU4_9CHLO</name>
<keyword evidence="5" id="KW-0804">Transcription</keyword>
<reference evidence="9 10" key="1">
    <citation type="journal article" date="2024" name="Nat. Commun.">
        <title>Phylogenomics reveals the evolutionary origins of lichenization in chlorophyte algae.</title>
        <authorList>
            <person name="Puginier C."/>
            <person name="Libourel C."/>
            <person name="Otte J."/>
            <person name="Skaloud P."/>
            <person name="Haon M."/>
            <person name="Grisel S."/>
            <person name="Petersen M."/>
            <person name="Berrin J.G."/>
            <person name="Delaux P.M."/>
            <person name="Dal Grande F."/>
            <person name="Keller J."/>
        </authorList>
    </citation>
    <scope>NUCLEOTIDE SEQUENCE [LARGE SCALE GENOMIC DNA]</scope>
    <source>
        <strain evidence="9 10">SAG 216-7</strain>
    </source>
</reference>
<proteinExistence type="inferred from homology"/>
<accession>A0ABR2YZU4</accession>
<keyword evidence="10" id="KW-1185">Reference proteome</keyword>
<dbReference type="EMBL" id="JALJOT010000002">
    <property type="protein sequence ID" value="KAK9917198.1"/>
    <property type="molecule type" value="Genomic_DNA"/>
</dbReference>
<evidence type="ECO:0008006" key="11">
    <source>
        <dbReference type="Google" id="ProtNLM"/>
    </source>
</evidence>
<gene>
    <name evidence="9" type="ORF">WJX75_001768</name>
</gene>
<evidence type="ECO:0000256" key="4">
    <source>
        <dbReference type="ARBA" id="ARBA00023125"/>
    </source>
</evidence>
<evidence type="ECO:0000259" key="8">
    <source>
        <dbReference type="Pfam" id="PF17683"/>
    </source>
</evidence>